<comment type="caution">
    <text evidence="3">The sequence shown here is derived from an EMBL/GenBank/DDBJ whole genome shotgun (WGS) entry which is preliminary data.</text>
</comment>
<name>A0A1F7YRN4_9BACT</name>
<organism evidence="3 4">
    <name type="scientific">Candidatus Woesebacteria bacterium RIFCSPHIGHO2_01_FULL_41_10</name>
    <dbReference type="NCBI Taxonomy" id="1802500"/>
    <lineage>
        <taxon>Bacteria</taxon>
        <taxon>Candidatus Woeseibacteriota</taxon>
    </lineage>
</organism>
<proteinExistence type="predicted"/>
<evidence type="ECO:0000313" key="3">
    <source>
        <dbReference type="EMBL" id="OGM29318.1"/>
    </source>
</evidence>
<protein>
    <recommendedName>
        <fullName evidence="2">PEGA domain-containing protein</fullName>
    </recommendedName>
</protein>
<evidence type="ECO:0000259" key="2">
    <source>
        <dbReference type="Pfam" id="PF08308"/>
    </source>
</evidence>
<reference evidence="3 4" key="1">
    <citation type="journal article" date="2016" name="Nat. Commun.">
        <title>Thousands of microbial genomes shed light on interconnected biogeochemical processes in an aquifer system.</title>
        <authorList>
            <person name="Anantharaman K."/>
            <person name="Brown C.T."/>
            <person name="Hug L.A."/>
            <person name="Sharon I."/>
            <person name="Castelle C.J."/>
            <person name="Probst A.J."/>
            <person name="Thomas B.C."/>
            <person name="Singh A."/>
            <person name="Wilkins M.J."/>
            <person name="Karaoz U."/>
            <person name="Brodie E.L."/>
            <person name="Williams K.H."/>
            <person name="Hubbard S.S."/>
            <person name="Banfield J.F."/>
        </authorList>
    </citation>
    <scope>NUCLEOTIDE SEQUENCE [LARGE SCALE GENOMIC DNA]</scope>
</reference>
<evidence type="ECO:0000313" key="4">
    <source>
        <dbReference type="Proteomes" id="UP000177263"/>
    </source>
</evidence>
<dbReference type="Proteomes" id="UP000177263">
    <property type="component" value="Unassembled WGS sequence"/>
</dbReference>
<dbReference type="Pfam" id="PF08308">
    <property type="entry name" value="PEGA"/>
    <property type="match status" value="1"/>
</dbReference>
<accession>A0A1F7YRN4</accession>
<gene>
    <name evidence="3" type="ORF">A2801_02230</name>
</gene>
<evidence type="ECO:0000256" key="1">
    <source>
        <dbReference type="SAM" id="MobiDB-lite"/>
    </source>
</evidence>
<dbReference type="InterPro" id="IPR013229">
    <property type="entry name" value="PEGA"/>
</dbReference>
<sequence length="212" mass="22880">MIQLVLVGGVCALIFTIIIGKDVFSRSAVFIETDPITKVYIDGVLAGSSPIEIERKSGKVRLELVVESQNTDGHSPSYTTILELRPGVKTIVRRKFRGSSGASAGAIISFEQLMTKVASIEFITIPDKASIYVDGKFTGISPLITDSLSEGTHGVEIVAEDRYGTAFEVQAISGHLTTIYAELEKVENTDDSQSDSDTAVENPDNQDKPQEP</sequence>
<dbReference type="EMBL" id="MGGM01000015">
    <property type="protein sequence ID" value="OGM29318.1"/>
    <property type="molecule type" value="Genomic_DNA"/>
</dbReference>
<dbReference type="AlphaFoldDB" id="A0A1F7YRN4"/>
<feature type="region of interest" description="Disordered" evidence="1">
    <location>
        <begin position="185"/>
        <end position="212"/>
    </location>
</feature>
<feature type="domain" description="PEGA" evidence="2">
    <location>
        <begin position="124"/>
        <end position="184"/>
    </location>
</feature>